<dbReference type="EMBL" id="PDUG01000004">
    <property type="protein sequence ID" value="PIC37460.1"/>
    <property type="molecule type" value="Genomic_DNA"/>
</dbReference>
<dbReference type="AlphaFoldDB" id="A0A2G5UD57"/>
<keyword evidence="2" id="KW-1185">Reference proteome</keyword>
<organism evidence="1 2">
    <name type="scientific">Caenorhabditis nigoni</name>
    <dbReference type="NCBI Taxonomy" id="1611254"/>
    <lineage>
        <taxon>Eukaryota</taxon>
        <taxon>Metazoa</taxon>
        <taxon>Ecdysozoa</taxon>
        <taxon>Nematoda</taxon>
        <taxon>Chromadorea</taxon>
        <taxon>Rhabditida</taxon>
        <taxon>Rhabditina</taxon>
        <taxon>Rhabditomorpha</taxon>
        <taxon>Rhabditoidea</taxon>
        <taxon>Rhabditidae</taxon>
        <taxon>Peloderinae</taxon>
        <taxon>Caenorhabditis</taxon>
    </lineage>
</organism>
<protein>
    <recommendedName>
        <fullName evidence="3">Cadherin domain-containing protein</fullName>
    </recommendedName>
</protein>
<sequence length="147" mass="16267">MLTIKKLLTTRLLSIRPPDLTATTSTHFHFYLINLQATIFQLIVVNSAASGRYTLQISLEDSEDVSSSPSQTVDVFVENSQSHAHFRKPKYSLEIDANTIENGVKLTQVELEGVPIDEAKIMILDGNPGWVTVEEYGGKVNVGKYDG</sequence>
<evidence type="ECO:0008006" key="3">
    <source>
        <dbReference type="Google" id="ProtNLM"/>
    </source>
</evidence>
<proteinExistence type="predicted"/>
<evidence type="ECO:0000313" key="2">
    <source>
        <dbReference type="Proteomes" id="UP000230233"/>
    </source>
</evidence>
<dbReference type="OrthoDB" id="6252479at2759"/>
<accession>A0A2G5UD57</accession>
<dbReference type="STRING" id="1611254.A0A2G5UD57"/>
<dbReference type="Proteomes" id="UP000230233">
    <property type="component" value="Chromosome IV"/>
</dbReference>
<gene>
    <name evidence="1" type="primary">Cnig_chr_IV.g16085</name>
    <name evidence="1" type="ORF">B9Z55_016085</name>
</gene>
<name>A0A2G5UD57_9PELO</name>
<evidence type="ECO:0000313" key="1">
    <source>
        <dbReference type="EMBL" id="PIC37460.1"/>
    </source>
</evidence>
<reference evidence="2" key="1">
    <citation type="submission" date="2017-10" db="EMBL/GenBank/DDBJ databases">
        <title>Rapid genome shrinkage in a self-fertile nematode reveals novel sperm competition proteins.</title>
        <authorList>
            <person name="Yin D."/>
            <person name="Schwarz E.M."/>
            <person name="Thomas C.G."/>
            <person name="Felde R.L."/>
            <person name="Korf I.F."/>
            <person name="Cutter A.D."/>
            <person name="Schartner C.M."/>
            <person name="Ralston E.J."/>
            <person name="Meyer B.J."/>
            <person name="Haag E.S."/>
        </authorList>
    </citation>
    <scope>NUCLEOTIDE SEQUENCE [LARGE SCALE GENOMIC DNA]</scope>
    <source>
        <strain evidence="2">JU1422</strain>
    </source>
</reference>
<comment type="caution">
    <text evidence="1">The sequence shown here is derived from an EMBL/GenBank/DDBJ whole genome shotgun (WGS) entry which is preliminary data.</text>
</comment>